<dbReference type="AlphaFoldDB" id="A0A0V0QYH9"/>
<dbReference type="InParanoid" id="A0A0V0QYH9"/>
<dbReference type="GO" id="GO:0005829">
    <property type="term" value="C:cytosol"/>
    <property type="evidence" value="ECO:0007669"/>
    <property type="project" value="TreeGrafter"/>
</dbReference>
<dbReference type="InterPro" id="IPR013520">
    <property type="entry name" value="Ribonucl_H"/>
</dbReference>
<dbReference type="GO" id="GO:0003677">
    <property type="term" value="F:DNA binding"/>
    <property type="evidence" value="ECO:0007669"/>
    <property type="project" value="InterPro"/>
</dbReference>
<feature type="domain" description="Exonuclease" evidence="1">
    <location>
        <begin position="302"/>
        <end position="476"/>
    </location>
</feature>
<reference evidence="2 3" key="1">
    <citation type="journal article" date="2015" name="Sci. Rep.">
        <title>Genome of the facultative scuticociliatosis pathogen Pseudocohnilembus persalinus provides insight into its virulence through horizontal gene transfer.</title>
        <authorList>
            <person name="Xiong J."/>
            <person name="Wang G."/>
            <person name="Cheng J."/>
            <person name="Tian M."/>
            <person name="Pan X."/>
            <person name="Warren A."/>
            <person name="Jiang C."/>
            <person name="Yuan D."/>
            <person name="Miao W."/>
        </authorList>
    </citation>
    <scope>NUCLEOTIDE SEQUENCE [LARGE SCALE GENOMIC DNA]</scope>
    <source>
        <strain evidence="2">36N120E</strain>
    </source>
</reference>
<dbReference type="InterPro" id="IPR006054">
    <property type="entry name" value="DnaQ"/>
</dbReference>
<organism evidence="2 3">
    <name type="scientific">Pseudocohnilembus persalinus</name>
    <name type="common">Ciliate</name>
    <dbReference type="NCBI Taxonomy" id="266149"/>
    <lineage>
        <taxon>Eukaryota</taxon>
        <taxon>Sar</taxon>
        <taxon>Alveolata</taxon>
        <taxon>Ciliophora</taxon>
        <taxon>Intramacronucleata</taxon>
        <taxon>Oligohymenophorea</taxon>
        <taxon>Scuticociliatia</taxon>
        <taxon>Philasterida</taxon>
        <taxon>Pseudocohnilembidae</taxon>
        <taxon>Pseudocohnilembus</taxon>
    </lineage>
</organism>
<dbReference type="FunFam" id="3.30.420.10:FF:000045">
    <property type="entry name" value="3'-5' exonuclease DinG"/>
    <property type="match status" value="1"/>
</dbReference>
<dbReference type="Proteomes" id="UP000054937">
    <property type="component" value="Unassembled WGS sequence"/>
</dbReference>
<dbReference type="GO" id="GO:0045004">
    <property type="term" value="P:DNA replication proofreading"/>
    <property type="evidence" value="ECO:0007669"/>
    <property type="project" value="TreeGrafter"/>
</dbReference>
<name>A0A0V0QYH9_PSEPJ</name>
<proteinExistence type="predicted"/>
<dbReference type="PANTHER" id="PTHR30231:SF41">
    <property type="entry name" value="DNA POLYMERASE III SUBUNIT EPSILON"/>
    <property type="match status" value="1"/>
</dbReference>
<keyword evidence="3" id="KW-1185">Reference proteome</keyword>
<dbReference type="SUPFAM" id="SSF53098">
    <property type="entry name" value="Ribonuclease H-like"/>
    <property type="match status" value="2"/>
</dbReference>
<accession>A0A0V0QYH9</accession>
<evidence type="ECO:0000259" key="1">
    <source>
        <dbReference type="SMART" id="SM00479"/>
    </source>
</evidence>
<dbReference type="NCBIfam" id="TIGR00573">
    <property type="entry name" value="dnaq"/>
    <property type="match status" value="2"/>
</dbReference>
<gene>
    <name evidence="2" type="ORF">PPERSA_07000</name>
</gene>
<comment type="caution">
    <text evidence="2">The sequence shown here is derived from an EMBL/GenBank/DDBJ whole genome shotgun (WGS) entry which is preliminary data.</text>
</comment>
<dbReference type="SMART" id="SM00479">
    <property type="entry name" value="EXOIII"/>
    <property type="match status" value="2"/>
</dbReference>
<dbReference type="InterPro" id="IPR012337">
    <property type="entry name" value="RNaseH-like_sf"/>
</dbReference>
<dbReference type="Gene3D" id="3.30.420.10">
    <property type="entry name" value="Ribonuclease H-like superfamily/Ribonuclease H"/>
    <property type="match status" value="2"/>
</dbReference>
<dbReference type="PANTHER" id="PTHR30231">
    <property type="entry name" value="DNA POLYMERASE III SUBUNIT EPSILON"/>
    <property type="match status" value="1"/>
</dbReference>
<dbReference type="EMBL" id="LDAU01000084">
    <property type="protein sequence ID" value="KRX07385.1"/>
    <property type="molecule type" value="Genomic_DNA"/>
</dbReference>
<evidence type="ECO:0000313" key="3">
    <source>
        <dbReference type="Proteomes" id="UP000054937"/>
    </source>
</evidence>
<protein>
    <submittedName>
        <fullName evidence="2">Ribonuclease H-like domain</fullName>
    </submittedName>
</protein>
<evidence type="ECO:0000313" key="2">
    <source>
        <dbReference type="EMBL" id="KRX07385.1"/>
    </source>
</evidence>
<dbReference type="GO" id="GO:0008408">
    <property type="term" value="F:3'-5' exonuclease activity"/>
    <property type="evidence" value="ECO:0007669"/>
    <property type="project" value="TreeGrafter"/>
</dbReference>
<dbReference type="InterPro" id="IPR036397">
    <property type="entry name" value="RNaseH_sf"/>
</dbReference>
<dbReference type="GO" id="GO:0003887">
    <property type="term" value="F:DNA-directed DNA polymerase activity"/>
    <property type="evidence" value="ECO:0007669"/>
    <property type="project" value="InterPro"/>
</dbReference>
<dbReference type="OrthoDB" id="10063905at2759"/>
<sequence length="720" mass="85280">MTRKLFLNILTTGVNKNHDRIIGIGIVEAVDDKLTGKNYQTLVKVDKEICAKANEIHGITNQDLLNKKNFQHIVDDLDDYLKNYDSIICHNVEFHVHMLNMEFERAQKPQLKIDQNKTFCTLKWFKKYSKDNNQYSTKNNMPTLCSKFNIPYKNQQKSVLLSSNALAQLYFSQILSNINQQSIIDEEQGINVEKKQNIDVEQFQGQHEQKSYQKYDIKDVNKHKLNTFVFPFQNLEKKQQQQNQQLFQNFINNFTFNDLCINISQISKFGGYENQLHTLIHLEQQEVKEENEKNPVQQKNERLLFFDTETTGLSPFYERIIEIGMVEVINGKFTGKKFHRFLNPQKKIQEAASKVHGIKNEDLENEKTFAELIPELEEFIGDKFDKIIAHNANFDLGFLNNSFIREGREDLVISGNQYFCTLKRAREVLTDKNQKKSLDALTQLYDVKNDRDKHSAMEDAEILANLYLKKIDIFDHKIGNQQNQIKNLVLDFEQKVKVSTQSQFYNQPENLTKKNDFDFKDFCCNFDIVPLHQNQKYIILHSRLNKEKKMKELSLIEVKNKKQGEKLNIQFDFKSYYNPQMQQDNIKKLKDFITDGKFVVFSESYQIEPFNQYIKQNYQQNDIIIQSHQIYCDVKDQIKKMYPKLVNYSYTNIFNLFGDFYTNGQNIDKEAETLAKIFIYLHEIIEQDQDFQIQQLQQFIQAQYDQYQNQKQEQEQNVQL</sequence>
<feature type="domain" description="Exonuclease" evidence="1">
    <location>
        <begin position="3"/>
        <end position="179"/>
    </location>
</feature>
<dbReference type="Pfam" id="PF00929">
    <property type="entry name" value="RNase_T"/>
    <property type="match status" value="2"/>
</dbReference>